<evidence type="ECO:0000313" key="3">
    <source>
        <dbReference type="Proteomes" id="UP000177871"/>
    </source>
</evidence>
<accession>A0A1F6A5B3</accession>
<evidence type="ECO:0008006" key="4">
    <source>
        <dbReference type="Google" id="ProtNLM"/>
    </source>
</evidence>
<gene>
    <name evidence="2" type="ORF">A2721_01380</name>
</gene>
<keyword evidence="1" id="KW-0472">Membrane</keyword>
<proteinExistence type="predicted"/>
<dbReference type="STRING" id="1798381.A2721_01380"/>
<dbReference type="PANTHER" id="PTHR36832:SF1">
    <property type="entry name" value="SLR1174 PROTEIN"/>
    <property type="match status" value="1"/>
</dbReference>
<feature type="transmembrane region" description="Helical" evidence="1">
    <location>
        <begin position="94"/>
        <end position="115"/>
    </location>
</feature>
<protein>
    <recommendedName>
        <fullName evidence="4">ABC transporter permease</fullName>
    </recommendedName>
</protein>
<reference evidence="2 3" key="1">
    <citation type="journal article" date="2016" name="Nat. Commun.">
        <title>Thousands of microbial genomes shed light on interconnected biogeochemical processes in an aquifer system.</title>
        <authorList>
            <person name="Anantharaman K."/>
            <person name="Brown C.T."/>
            <person name="Hug L.A."/>
            <person name="Sharon I."/>
            <person name="Castelle C.J."/>
            <person name="Probst A.J."/>
            <person name="Thomas B.C."/>
            <person name="Singh A."/>
            <person name="Wilkins M.J."/>
            <person name="Karaoz U."/>
            <person name="Brodie E.L."/>
            <person name="Williams K.H."/>
            <person name="Hubbard S.S."/>
            <person name="Banfield J.F."/>
        </authorList>
    </citation>
    <scope>NUCLEOTIDE SEQUENCE [LARGE SCALE GENOMIC DNA]</scope>
</reference>
<feature type="transmembrane region" description="Helical" evidence="1">
    <location>
        <begin position="43"/>
        <end position="60"/>
    </location>
</feature>
<organism evidence="2 3">
    <name type="scientific">Candidatus Gottesmanbacteria bacterium RIFCSPHIGHO2_01_FULL_47_48</name>
    <dbReference type="NCBI Taxonomy" id="1798381"/>
    <lineage>
        <taxon>Bacteria</taxon>
        <taxon>Candidatus Gottesmaniibacteriota</taxon>
    </lineage>
</organism>
<keyword evidence="1" id="KW-0812">Transmembrane</keyword>
<dbReference type="Proteomes" id="UP000177871">
    <property type="component" value="Unassembled WGS sequence"/>
</dbReference>
<evidence type="ECO:0000313" key="2">
    <source>
        <dbReference type="EMBL" id="OGG19806.1"/>
    </source>
</evidence>
<feature type="transmembrane region" description="Helical" evidence="1">
    <location>
        <begin position="167"/>
        <end position="184"/>
    </location>
</feature>
<dbReference type="InterPro" id="IPR010390">
    <property type="entry name" value="ABC-2_transporter-like"/>
</dbReference>
<feature type="transmembrane region" description="Helical" evidence="1">
    <location>
        <begin position="130"/>
        <end position="155"/>
    </location>
</feature>
<dbReference type="AlphaFoldDB" id="A0A1F6A5B3"/>
<feature type="transmembrane region" description="Helical" evidence="1">
    <location>
        <begin position="7"/>
        <end position="28"/>
    </location>
</feature>
<sequence length="250" mass="28265">MSAYRGPLLVWSICSVLSVIEIVAIWLAADANSLIATYSRNQLITYSLLGTILGGLLNWNPFIGVKENIKDGTIASQALLKPISYIFERLFWELSWKSGAIIFNLSVFLIALLFLRQNFELPIGSVSPPFFLLSALLAMTIQFFFSFNLALIAFWTTEVSPLNSLRWLGMSILGGSVIPIAFIPENFQPIVHLLPFRYMYSFPVEIIFNKLSSSEIMTGIFVQILWALFLVLIYKLLWKFGIRTYVSVGQ</sequence>
<name>A0A1F6A5B3_9BACT</name>
<evidence type="ECO:0000256" key="1">
    <source>
        <dbReference type="SAM" id="Phobius"/>
    </source>
</evidence>
<comment type="caution">
    <text evidence="2">The sequence shown here is derived from an EMBL/GenBank/DDBJ whole genome shotgun (WGS) entry which is preliminary data.</text>
</comment>
<dbReference type="EMBL" id="MFJK01000003">
    <property type="protein sequence ID" value="OGG19806.1"/>
    <property type="molecule type" value="Genomic_DNA"/>
</dbReference>
<dbReference type="Pfam" id="PF06182">
    <property type="entry name" value="ABC2_membrane_6"/>
    <property type="match status" value="1"/>
</dbReference>
<feature type="transmembrane region" description="Helical" evidence="1">
    <location>
        <begin position="216"/>
        <end position="237"/>
    </location>
</feature>
<keyword evidence="1" id="KW-1133">Transmembrane helix</keyword>
<dbReference type="PANTHER" id="PTHR36832">
    <property type="entry name" value="SLR1174 PROTEIN-RELATED"/>
    <property type="match status" value="1"/>
</dbReference>